<evidence type="ECO:0000313" key="2">
    <source>
        <dbReference type="EMBL" id="NEU70025.1"/>
    </source>
</evidence>
<gene>
    <name evidence="2" type="ORF">GK091_24305</name>
</gene>
<organism evidence="2 3">
    <name type="scientific">Spirosoma agri</name>
    <dbReference type="NCBI Taxonomy" id="1987381"/>
    <lineage>
        <taxon>Bacteria</taxon>
        <taxon>Pseudomonadati</taxon>
        <taxon>Bacteroidota</taxon>
        <taxon>Cytophagia</taxon>
        <taxon>Cytophagales</taxon>
        <taxon>Cytophagaceae</taxon>
        <taxon>Spirosoma</taxon>
    </lineage>
</organism>
<dbReference type="Proteomes" id="UP000477386">
    <property type="component" value="Unassembled WGS sequence"/>
</dbReference>
<evidence type="ECO:0000256" key="1">
    <source>
        <dbReference type="SAM" id="SignalP"/>
    </source>
</evidence>
<feature type="signal peptide" evidence="1">
    <location>
        <begin position="1"/>
        <end position="22"/>
    </location>
</feature>
<proteinExistence type="predicted"/>
<reference evidence="2 3" key="1">
    <citation type="submission" date="2020-02" db="EMBL/GenBank/DDBJ databases">
        <title>Draft genome sequence of two Spirosoma agri KCTC 52727 and Spirosoma terrae KCTC 52035.</title>
        <authorList>
            <person name="Rojas J."/>
            <person name="Ambika Manirajan B."/>
            <person name="Ratering S."/>
            <person name="Suarez C."/>
            <person name="Schnell S."/>
        </authorList>
    </citation>
    <scope>NUCLEOTIDE SEQUENCE [LARGE SCALE GENOMIC DNA]</scope>
    <source>
        <strain evidence="2 3">KCTC 52727</strain>
    </source>
</reference>
<dbReference type="AlphaFoldDB" id="A0A6M0IRB7"/>
<keyword evidence="1" id="KW-0732">Signal</keyword>
<dbReference type="RefSeq" id="WP_164043129.1">
    <property type="nucleotide sequence ID" value="NZ_JAAGNZ010000003.1"/>
</dbReference>
<protein>
    <submittedName>
        <fullName evidence="2">Uncharacterized protein</fullName>
    </submittedName>
</protein>
<dbReference type="EMBL" id="JAAGNZ010000003">
    <property type="protein sequence ID" value="NEU70025.1"/>
    <property type="molecule type" value="Genomic_DNA"/>
</dbReference>
<keyword evidence="3" id="KW-1185">Reference proteome</keyword>
<name>A0A6M0IRB7_9BACT</name>
<sequence length="136" mass="14981">MKKVTLLILLILGVTVNSYSQAPAPHDSFAGKWKAALPVSPDVGPRGEVQEATLWIDIVRKEGKLTIHLGSEKIINARVQEERANELFILFDTAINPGFATQQITARDVPMTLIKVDDDNLQVDFMGSQVTAKRAK</sequence>
<accession>A0A6M0IRB7</accession>
<feature type="chain" id="PRO_5026740502" evidence="1">
    <location>
        <begin position="23"/>
        <end position="136"/>
    </location>
</feature>
<evidence type="ECO:0000313" key="3">
    <source>
        <dbReference type="Proteomes" id="UP000477386"/>
    </source>
</evidence>
<comment type="caution">
    <text evidence="2">The sequence shown here is derived from an EMBL/GenBank/DDBJ whole genome shotgun (WGS) entry which is preliminary data.</text>
</comment>